<sequence>MIYIKTGEKQDMTVFTTSFTAQSKGFSDIIDITGEVANAVARRGQMEGFSLVFVPGSTAGITTIEYESGVVSDLEGAIERLAPADIHYHHDARWGDGNGFSHVRAALLGASFTAPFEGGRLLLGTWQQIVLIDFDNKPRQREVIIQIHGE</sequence>
<dbReference type="PANTHER" id="PTHR30615:SF8">
    <property type="entry name" value="UPF0047 PROTEIN C4A8.02C"/>
    <property type="match status" value="1"/>
</dbReference>
<gene>
    <name evidence="2" type="ORF">MNBD_NITROSPINAE02-651</name>
</gene>
<name>A0A3B1CFF1_9ZZZZ</name>
<accession>A0A3B1CFF1</accession>
<dbReference type="InterPro" id="IPR035917">
    <property type="entry name" value="YjbQ-like_sf"/>
</dbReference>
<proteinExistence type="inferred from homology"/>
<dbReference type="NCBIfam" id="TIGR00149">
    <property type="entry name" value="TIGR00149_YjbQ"/>
    <property type="match status" value="1"/>
</dbReference>
<dbReference type="Pfam" id="PF01894">
    <property type="entry name" value="YjbQ"/>
    <property type="match status" value="1"/>
</dbReference>
<evidence type="ECO:0000313" key="2">
    <source>
        <dbReference type="EMBL" id="VAX25291.1"/>
    </source>
</evidence>
<dbReference type="Gene3D" id="2.60.120.460">
    <property type="entry name" value="YjbQ-like"/>
    <property type="match status" value="1"/>
</dbReference>
<dbReference type="SUPFAM" id="SSF111038">
    <property type="entry name" value="YjbQ-like"/>
    <property type="match status" value="1"/>
</dbReference>
<evidence type="ECO:0000256" key="1">
    <source>
        <dbReference type="ARBA" id="ARBA00005534"/>
    </source>
</evidence>
<protein>
    <submittedName>
        <fullName evidence="2">Uncharacterized protein AF0741 (Similar to YjbQ)</fullName>
    </submittedName>
</protein>
<dbReference type="PANTHER" id="PTHR30615">
    <property type="entry name" value="UNCHARACTERIZED PROTEIN YJBQ-RELATED"/>
    <property type="match status" value="1"/>
</dbReference>
<reference evidence="2" key="1">
    <citation type="submission" date="2018-06" db="EMBL/GenBank/DDBJ databases">
        <authorList>
            <person name="Zhirakovskaya E."/>
        </authorList>
    </citation>
    <scope>NUCLEOTIDE SEQUENCE</scope>
</reference>
<comment type="similarity">
    <text evidence="1">Belongs to the UPF0047 family.</text>
</comment>
<organism evidence="2">
    <name type="scientific">hydrothermal vent metagenome</name>
    <dbReference type="NCBI Taxonomy" id="652676"/>
    <lineage>
        <taxon>unclassified sequences</taxon>
        <taxon>metagenomes</taxon>
        <taxon>ecological metagenomes</taxon>
    </lineage>
</organism>
<dbReference type="PIRSF" id="PIRSF004681">
    <property type="entry name" value="UCP004681"/>
    <property type="match status" value="1"/>
</dbReference>
<dbReference type="AlphaFoldDB" id="A0A3B1CFF1"/>
<dbReference type="InterPro" id="IPR001602">
    <property type="entry name" value="UPF0047_YjbQ-like"/>
</dbReference>
<dbReference type="EMBL" id="UOGE01000105">
    <property type="protein sequence ID" value="VAX25291.1"/>
    <property type="molecule type" value="Genomic_DNA"/>
</dbReference>